<accession>A0A2M4C8L7</accession>
<evidence type="ECO:0000313" key="1">
    <source>
        <dbReference type="EMBL" id="MBW61696.1"/>
    </source>
</evidence>
<protein>
    <submittedName>
        <fullName evidence="1">Putative secreted protein</fullName>
    </submittedName>
</protein>
<proteinExistence type="predicted"/>
<dbReference type="EMBL" id="GGFJ01012555">
    <property type="protein sequence ID" value="MBW61696.1"/>
    <property type="molecule type" value="Transcribed_RNA"/>
</dbReference>
<sequence length="101" mass="10608">MVITRRCRYSSACGAWCCACSTWGWRSASSSPLAHCSGIRCGRFSTIAPPSRIGSSRRHAIGVIAPTRCSAIRTISVAGVTCARYSTTPVRRPGTASSGPS</sequence>
<name>A0A2M4C8L7_9DIPT</name>
<reference evidence="1" key="1">
    <citation type="submission" date="2018-01" db="EMBL/GenBank/DDBJ databases">
        <title>An insight into the sialome of Amazonian anophelines.</title>
        <authorList>
            <person name="Ribeiro J.M."/>
            <person name="Scarpassa V."/>
            <person name="Calvo E."/>
        </authorList>
    </citation>
    <scope>NUCLEOTIDE SEQUENCE</scope>
    <source>
        <tissue evidence="1">Salivary glands</tissue>
    </source>
</reference>
<organism evidence="1">
    <name type="scientific">Anopheles marajoara</name>
    <dbReference type="NCBI Taxonomy" id="58244"/>
    <lineage>
        <taxon>Eukaryota</taxon>
        <taxon>Metazoa</taxon>
        <taxon>Ecdysozoa</taxon>
        <taxon>Arthropoda</taxon>
        <taxon>Hexapoda</taxon>
        <taxon>Insecta</taxon>
        <taxon>Pterygota</taxon>
        <taxon>Neoptera</taxon>
        <taxon>Endopterygota</taxon>
        <taxon>Diptera</taxon>
        <taxon>Nematocera</taxon>
        <taxon>Culicoidea</taxon>
        <taxon>Culicidae</taxon>
        <taxon>Anophelinae</taxon>
        <taxon>Anopheles</taxon>
    </lineage>
</organism>
<dbReference type="AlphaFoldDB" id="A0A2M4C8L7"/>